<reference evidence="12 13" key="1">
    <citation type="submission" date="2019-07" db="EMBL/GenBank/DDBJ databases">
        <title>Whole genome shotgun sequence of Nocardia ninae NBRC 108245.</title>
        <authorList>
            <person name="Hosoyama A."/>
            <person name="Uohara A."/>
            <person name="Ohji S."/>
            <person name="Ichikawa N."/>
        </authorList>
    </citation>
    <scope>NUCLEOTIDE SEQUENCE [LARGE SCALE GENOMIC DNA]</scope>
    <source>
        <strain evidence="12 13">NBRC 108245</strain>
    </source>
</reference>
<dbReference type="GO" id="GO:0005524">
    <property type="term" value="F:ATP binding"/>
    <property type="evidence" value="ECO:0007669"/>
    <property type="project" value="UniProtKB-KW"/>
</dbReference>
<keyword evidence="5" id="KW-0547">Nucleotide-binding</keyword>
<evidence type="ECO:0000256" key="3">
    <source>
        <dbReference type="ARBA" id="ARBA00022553"/>
    </source>
</evidence>
<dbReference type="AlphaFoldDB" id="A0A511MJB1"/>
<feature type="domain" description="Signal transduction histidine kinase subgroup 3 dimerisation and phosphoacceptor" evidence="11">
    <location>
        <begin position="166"/>
        <end position="229"/>
    </location>
</feature>
<accession>A0A511MJB1</accession>
<evidence type="ECO:0000259" key="11">
    <source>
        <dbReference type="Pfam" id="PF07730"/>
    </source>
</evidence>
<keyword evidence="6 12" id="KW-0418">Kinase</keyword>
<dbReference type="EMBL" id="BJXA01000033">
    <property type="protein sequence ID" value="GEM40197.1"/>
    <property type="molecule type" value="Genomic_DNA"/>
</dbReference>
<dbReference type="Proteomes" id="UP000321424">
    <property type="component" value="Unassembled WGS sequence"/>
</dbReference>
<dbReference type="Gene3D" id="1.20.5.1930">
    <property type="match status" value="1"/>
</dbReference>
<keyword evidence="9" id="KW-0812">Transmembrane</keyword>
<evidence type="ECO:0000256" key="9">
    <source>
        <dbReference type="SAM" id="Phobius"/>
    </source>
</evidence>
<dbReference type="GO" id="GO:0016020">
    <property type="term" value="C:membrane"/>
    <property type="evidence" value="ECO:0007669"/>
    <property type="project" value="InterPro"/>
</dbReference>
<keyword evidence="13" id="KW-1185">Reference proteome</keyword>
<dbReference type="Gene3D" id="3.30.565.10">
    <property type="entry name" value="Histidine kinase-like ATPase, C-terminal domain"/>
    <property type="match status" value="1"/>
</dbReference>
<organism evidence="12 13">
    <name type="scientific">Nocardia ninae NBRC 108245</name>
    <dbReference type="NCBI Taxonomy" id="1210091"/>
    <lineage>
        <taxon>Bacteria</taxon>
        <taxon>Bacillati</taxon>
        <taxon>Actinomycetota</taxon>
        <taxon>Actinomycetes</taxon>
        <taxon>Mycobacteriales</taxon>
        <taxon>Nocardiaceae</taxon>
        <taxon>Nocardia</taxon>
    </lineage>
</organism>
<evidence type="ECO:0000256" key="8">
    <source>
        <dbReference type="ARBA" id="ARBA00023012"/>
    </source>
</evidence>
<keyword evidence="4" id="KW-0808">Transferase</keyword>
<dbReference type="GO" id="GO:0000155">
    <property type="term" value="F:phosphorelay sensor kinase activity"/>
    <property type="evidence" value="ECO:0007669"/>
    <property type="project" value="InterPro"/>
</dbReference>
<proteinExistence type="predicted"/>
<evidence type="ECO:0000256" key="4">
    <source>
        <dbReference type="ARBA" id="ARBA00022679"/>
    </source>
</evidence>
<dbReference type="SUPFAM" id="SSF55874">
    <property type="entry name" value="ATPase domain of HSP90 chaperone/DNA topoisomerase II/histidine kinase"/>
    <property type="match status" value="1"/>
</dbReference>
<dbReference type="CDD" id="cd16917">
    <property type="entry name" value="HATPase_UhpB-NarQ-NarX-like"/>
    <property type="match status" value="1"/>
</dbReference>
<keyword evidence="9" id="KW-0472">Membrane</keyword>
<evidence type="ECO:0000256" key="5">
    <source>
        <dbReference type="ARBA" id="ARBA00022741"/>
    </source>
</evidence>
<feature type="transmembrane region" description="Helical" evidence="9">
    <location>
        <begin position="51"/>
        <end position="78"/>
    </location>
</feature>
<dbReference type="Pfam" id="PF07730">
    <property type="entry name" value="HisKA_3"/>
    <property type="match status" value="1"/>
</dbReference>
<protein>
    <recommendedName>
        <fullName evidence="2">histidine kinase</fullName>
        <ecNumber evidence="2">2.7.13.3</ecNumber>
    </recommendedName>
</protein>
<evidence type="ECO:0000256" key="7">
    <source>
        <dbReference type="ARBA" id="ARBA00022840"/>
    </source>
</evidence>
<dbReference type="Pfam" id="PF02518">
    <property type="entry name" value="HATPase_c"/>
    <property type="match status" value="1"/>
</dbReference>
<gene>
    <name evidence="12" type="ORF">NN4_47160</name>
</gene>
<evidence type="ECO:0000313" key="12">
    <source>
        <dbReference type="EMBL" id="GEM40197.1"/>
    </source>
</evidence>
<evidence type="ECO:0000256" key="6">
    <source>
        <dbReference type="ARBA" id="ARBA00022777"/>
    </source>
</evidence>
<feature type="domain" description="Histidine kinase/HSP90-like ATPase" evidence="10">
    <location>
        <begin position="272"/>
        <end position="359"/>
    </location>
</feature>
<evidence type="ECO:0000256" key="2">
    <source>
        <dbReference type="ARBA" id="ARBA00012438"/>
    </source>
</evidence>
<feature type="transmembrane region" description="Helical" evidence="9">
    <location>
        <begin position="85"/>
        <end position="102"/>
    </location>
</feature>
<dbReference type="PANTHER" id="PTHR24421">
    <property type="entry name" value="NITRATE/NITRITE SENSOR PROTEIN NARX-RELATED"/>
    <property type="match status" value="1"/>
</dbReference>
<dbReference type="InterPro" id="IPR003594">
    <property type="entry name" value="HATPase_dom"/>
</dbReference>
<keyword evidence="3" id="KW-0597">Phosphoprotein</keyword>
<comment type="caution">
    <text evidence="12">The sequence shown here is derived from an EMBL/GenBank/DDBJ whole genome shotgun (WGS) entry which is preliminary data.</text>
</comment>
<evidence type="ECO:0000259" key="10">
    <source>
        <dbReference type="Pfam" id="PF02518"/>
    </source>
</evidence>
<evidence type="ECO:0000313" key="13">
    <source>
        <dbReference type="Proteomes" id="UP000321424"/>
    </source>
</evidence>
<dbReference type="InterPro" id="IPR036890">
    <property type="entry name" value="HATPase_C_sf"/>
</dbReference>
<keyword evidence="7" id="KW-0067">ATP-binding</keyword>
<keyword evidence="9" id="KW-1133">Transmembrane helix</keyword>
<dbReference type="InterPro" id="IPR050482">
    <property type="entry name" value="Sensor_HK_TwoCompSys"/>
</dbReference>
<sequence>MNRPPPWLIDLALVAVAVADVLADGEVTSRVELVAAAVACAALLLRRRFPLLVFASTLPASLLLAILAAPAIALYSLAERTTNRALLFGSVLATSIAVSIPWPPGEYVGQRDIITAFAYALAWAGAPVLLGQLVRTRRDLSARLVEIEEARDHERRLHAQAVLARERAQIGREMHDVVAHQVSLIAVRAGALQVAATDADAAEAARTIRRLSVDTLDELRHMVTLLRAAGGQSTELTPQPTLADLRKLLDASGIRVELRGDLPDELSAPGQRTVYRTVQEALTNVRKHAPGATATVELWHDGDHFGVTVRNTEPTRPAVPLPSSRHGLVGLAERAELLGGSFESGPTSDRGYRVALRLPR</sequence>
<dbReference type="EC" id="2.7.13.3" evidence="2"/>
<name>A0A511MJB1_9NOCA</name>
<dbReference type="RefSeq" id="WP_147135140.1">
    <property type="nucleotide sequence ID" value="NZ_BJXA01000033.1"/>
</dbReference>
<dbReference type="OrthoDB" id="227596at2"/>
<feature type="transmembrane region" description="Helical" evidence="9">
    <location>
        <begin position="114"/>
        <end position="134"/>
    </location>
</feature>
<dbReference type="InterPro" id="IPR011712">
    <property type="entry name" value="Sig_transdc_His_kin_sub3_dim/P"/>
</dbReference>
<dbReference type="GO" id="GO:0046983">
    <property type="term" value="F:protein dimerization activity"/>
    <property type="evidence" value="ECO:0007669"/>
    <property type="project" value="InterPro"/>
</dbReference>
<keyword evidence="8" id="KW-0902">Two-component regulatory system</keyword>
<dbReference type="PANTHER" id="PTHR24421:SF10">
    <property type="entry name" value="NITRATE_NITRITE SENSOR PROTEIN NARQ"/>
    <property type="match status" value="1"/>
</dbReference>
<evidence type="ECO:0000256" key="1">
    <source>
        <dbReference type="ARBA" id="ARBA00000085"/>
    </source>
</evidence>
<comment type="catalytic activity">
    <reaction evidence="1">
        <text>ATP + protein L-histidine = ADP + protein N-phospho-L-histidine.</text>
        <dbReference type="EC" id="2.7.13.3"/>
    </reaction>
</comment>